<evidence type="ECO:0000256" key="6">
    <source>
        <dbReference type="ARBA" id="ARBA00022692"/>
    </source>
</evidence>
<evidence type="ECO:0000313" key="12">
    <source>
        <dbReference type="Proteomes" id="UP000030341"/>
    </source>
</evidence>
<organism evidence="11 12">
    <name type="scientific">Pseudoalteromonas piratica</name>
    <dbReference type="NCBI Taxonomy" id="1348114"/>
    <lineage>
        <taxon>Bacteria</taxon>
        <taxon>Pseudomonadati</taxon>
        <taxon>Pseudomonadota</taxon>
        <taxon>Gammaproteobacteria</taxon>
        <taxon>Alteromonadales</taxon>
        <taxon>Pseudoalteromonadaceae</taxon>
        <taxon>Pseudoalteromonas</taxon>
    </lineage>
</organism>
<dbReference type="InterPro" id="IPR012902">
    <property type="entry name" value="N_methyl_site"/>
</dbReference>
<dbReference type="EMBL" id="CP009888">
    <property type="protein sequence ID" value="AIY64485.1"/>
    <property type="molecule type" value="Genomic_DNA"/>
</dbReference>
<comment type="subcellular location">
    <subcellularLocation>
        <location evidence="1">Cell inner membrane</location>
        <topology evidence="1">Single-pass membrane protein</topology>
    </subcellularLocation>
</comment>
<keyword evidence="4" id="KW-0488">Methylation</keyword>
<dbReference type="NCBIfam" id="TIGR02532">
    <property type="entry name" value="IV_pilin_GFxxxE"/>
    <property type="match status" value="1"/>
</dbReference>
<dbReference type="InterPro" id="IPR002416">
    <property type="entry name" value="T2SS_protein-GspH"/>
</dbReference>
<dbReference type="InterPro" id="IPR045584">
    <property type="entry name" value="Pilin-like"/>
</dbReference>
<sequence length="194" mass="22377">MKKWQSGFSLLEILAVLVIIGFAMNLVVLTLNDQDEEQLEQEALKLHTMINLASEYAVMNQFELGFHIDENTNTFELLAFNGEKWVVISEQDVLKPHQFSEFINVELVLEDLPWGEENLLQQVDWRQLLNSEDEESLLELEKMKIPQVLLLSSGEVSPFQIELELKENDRAKPYFIKGELMAPVELSQEPSDNV</sequence>
<keyword evidence="6 10" id="KW-0812">Transmembrane</keyword>
<evidence type="ECO:0000256" key="9">
    <source>
        <dbReference type="ARBA" id="ARBA00030775"/>
    </source>
</evidence>
<keyword evidence="3" id="KW-1003">Cell membrane</keyword>
<evidence type="ECO:0000256" key="10">
    <source>
        <dbReference type="SAM" id="Phobius"/>
    </source>
</evidence>
<dbReference type="KEGG" id="pseo:OM33_04490"/>
<protein>
    <recommendedName>
        <fullName evidence="2">Type II secretion system protein H</fullName>
    </recommendedName>
    <alternativeName>
        <fullName evidence="9">General secretion pathway protein H</fullName>
    </alternativeName>
</protein>
<dbReference type="STRING" id="1348114.OM33_04490"/>
<evidence type="ECO:0000313" key="11">
    <source>
        <dbReference type="EMBL" id="AIY64485.1"/>
    </source>
</evidence>
<dbReference type="GO" id="GO:0005886">
    <property type="term" value="C:plasma membrane"/>
    <property type="evidence" value="ECO:0007669"/>
    <property type="project" value="UniProtKB-SubCell"/>
</dbReference>
<dbReference type="PRINTS" id="PR00885">
    <property type="entry name" value="BCTERIALGSPH"/>
</dbReference>
<dbReference type="eggNOG" id="COG2165">
    <property type="taxonomic scope" value="Bacteria"/>
</dbReference>
<evidence type="ECO:0000256" key="2">
    <source>
        <dbReference type="ARBA" id="ARBA00021549"/>
    </source>
</evidence>
<evidence type="ECO:0000256" key="4">
    <source>
        <dbReference type="ARBA" id="ARBA00022481"/>
    </source>
</evidence>
<feature type="transmembrane region" description="Helical" evidence="10">
    <location>
        <begin position="7"/>
        <end position="31"/>
    </location>
</feature>
<dbReference type="OrthoDB" id="5730913at2"/>
<dbReference type="HOGENOM" id="CLU_111963_0_0_6"/>
<proteinExistence type="predicted"/>
<gene>
    <name evidence="11" type="ORF">OM33_04490</name>
</gene>
<evidence type="ECO:0000256" key="5">
    <source>
        <dbReference type="ARBA" id="ARBA00022519"/>
    </source>
</evidence>
<evidence type="ECO:0000256" key="7">
    <source>
        <dbReference type="ARBA" id="ARBA00022989"/>
    </source>
</evidence>
<dbReference type="GO" id="GO:0015627">
    <property type="term" value="C:type II protein secretion system complex"/>
    <property type="evidence" value="ECO:0007669"/>
    <property type="project" value="InterPro"/>
</dbReference>
<evidence type="ECO:0000256" key="1">
    <source>
        <dbReference type="ARBA" id="ARBA00004377"/>
    </source>
</evidence>
<accession>A0A0A7ECW5</accession>
<dbReference type="RefSeq" id="WP_038639244.1">
    <property type="nucleotide sequence ID" value="NZ_CP009888.1"/>
</dbReference>
<keyword evidence="12" id="KW-1185">Reference proteome</keyword>
<dbReference type="NCBIfam" id="TIGR01708">
    <property type="entry name" value="typeII_sec_gspH"/>
    <property type="match status" value="1"/>
</dbReference>
<dbReference type="GO" id="GO:0015628">
    <property type="term" value="P:protein secretion by the type II secretion system"/>
    <property type="evidence" value="ECO:0007669"/>
    <property type="project" value="InterPro"/>
</dbReference>
<evidence type="ECO:0000256" key="3">
    <source>
        <dbReference type="ARBA" id="ARBA00022475"/>
    </source>
</evidence>
<dbReference type="AlphaFoldDB" id="A0A0A7ECW5"/>
<evidence type="ECO:0000256" key="8">
    <source>
        <dbReference type="ARBA" id="ARBA00023136"/>
    </source>
</evidence>
<name>A0A0A7ECW5_9GAMM</name>
<dbReference type="SUPFAM" id="SSF54523">
    <property type="entry name" value="Pili subunits"/>
    <property type="match status" value="1"/>
</dbReference>
<dbReference type="Proteomes" id="UP000030341">
    <property type="component" value="Chromosome 1"/>
</dbReference>
<dbReference type="Gene3D" id="3.55.40.10">
    <property type="entry name" value="minor pseudopilin epsh domain"/>
    <property type="match status" value="1"/>
</dbReference>
<keyword evidence="8 10" id="KW-0472">Membrane</keyword>
<keyword evidence="7 10" id="KW-1133">Transmembrane helix</keyword>
<reference evidence="11 12" key="1">
    <citation type="submission" date="2014-11" db="EMBL/GenBank/DDBJ databases">
        <title>Complete Genome Sequence of Pseudoalteromonas sp. Strain OCN003 Isolated from Kaneohe Bay, Oahu, Hawaii.</title>
        <authorList>
            <person name="Beurmann S."/>
            <person name="Videau P."/>
            <person name="Ushijima B."/>
            <person name="Smith A.M."/>
            <person name="Aeby G.S."/>
            <person name="Callahan S.M."/>
            <person name="Belcaid M."/>
        </authorList>
    </citation>
    <scope>NUCLEOTIDE SEQUENCE [LARGE SCALE GENOMIC DNA]</scope>
    <source>
        <strain evidence="11 12">OCN003</strain>
    </source>
</reference>
<keyword evidence="5" id="KW-0997">Cell inner membrane</keyword>
<dbReference type="InterPro" id="IPR049875">
    <property type="entry name" value="TypeII_GspH"/>
</dbReference>